<gene>
    <name evidence="2" type="ORF">TVAG_011340</name>
</gene>
<accession>A2FDP1</accession>
<organism evidence="2 3">
    <name type="scientific">Trichomonas vaginalis (strain ATCC PRA-98 / G3)</name>
    <dbReference type="NCBI Taxonomy" id="412133"/>
    <lineage>
        <taxon>Eukaryota</taxon>
        <taxon>Metamonada</taxon>
        <taxon>Parabasalia</taxon>
        <taxon>Trichomonadida</taxon>
        <taxon>Trichomonadidae</taxon>
        <taxon>Trichomonas</taxon>
    </lineage>
</organism>
<proteinExistence type="predicted"/>
<dbReference type="InParanoid" id="A2FDP1"/>
<name>A2FDP1_TRIV3</name>
<evidence type="ECO:0000313" key="2">
    <source>
        <dbReference type="EMBL" id="EAX96985.1"/>
    </source>
</evidence>
<keyword evidence="1" id="KW-1133">Transmembrane helix</keyword>
<dbReference type="VEuPathDB" id="TrichDB:TVAGG3_0258350"/>
<dbReference type="EMBL" id="DS113735">
    <property type="protein sequence ID" value="EAX96985.1"/>
    <property type="molecule type" value="Genomic_DNA"/>
</dbReference>
<dbReference type="Proteomes" id="UP000001542">
    <property type="component" value="Unassembled WGS sequence"/>
</dbReference>
<keyword evidence="1" id="KW-0472">Membrane</keyword>
<evidence type="ECO:0000256" key="1">
    <source>
        <dbReference type="SAM" id="Phobius"/>
    </source>
</evidence>
<feature type="transmembrane region" description="Helical" evidence="1">
    <location>
        <begin position="12"/>
        <end position="33"/>
    </location>
</feature>
<dbReference type="RefSeq" id="XP_001309915.1">
    <property type="nucleotide sequence ID" value="XM_001309914.1"/>
</dbReference>
<dbReference type="AlphaFoldDB" id="A2FDP1"/>
<reference evidence="2" key="2">
    <citation type="journal article" date="2007" name="Science">
        <title>Draft genome sequence of the sexually transmitted pathogen Trichomonas vaginalis.</title>
        <authorList>
            <person name="Carlton J.M."/>
            <person name="Hirt R.P."/>
            <person name="Silva J.C."/>
            <person name="Delcher A.L."/>
            <person name="Schatz M."/>
            <person name="Zhao Q."/>
            <person name="Wortman J.R."/>
            <person name="Bidwell S.L."/>
            <person name="Alsmark U.C.M."/>
            <person name="Besteiro S."/>
            <person name="Sicheritz-Ponten T."/>
            <person name="Noel C.J."/>
            <person name="Dacks J.B."/>
            <person name="Foster P.G."/>
            <person name="Simillion C."/>
            <person name="Van de Peer Y."/>
            <person name="Miranda-Saavedra D."/>
            <person name="Barton G.J."/>
            <person name="Westrop G.D."/>
            <person name="Mueller S."/>
            <person name="Dessi D."/>
            <person name="Fiori P.L."/>
            <person name="Ren Q."/>
            <person name="Paulsen I."/>
            <person name="Zhang H."/>
            <person name="Bastida-Corcuera F.D."/>
            <person name="Simoes-Barbosa A."/>
            <person name="Brown M.T."/>
            <person name="Hayes R.D."/>
            <person name="Mukherjee M."/>
            <person name="Okumura C.Y."/>
            <person name="Schneider R."/>
            <person name="Smith A.J."/>
            <person name="Vanacova S."/>
            <person name="Villalvazo M."/>
            <person name="Haas B.J."/>
            <person name="Pertea M."/>
            <person name="Feldblyum T.V."/>
            <person name="Utterback T.R."/>
            <person name="Shu C.L."/>
            <person name="Osoegawa K."/>
            <person name="de Jong P.J."/>
            <person name="Hrdy I."/>
            <person name="Horvathova L."/>
            <person name="Zubacova Z."/>
            <person name="Dolezal P."/>
            <person name="Malik S.B."/>
            <person name="Logsdon J.M. Jr."/>
            <person name="Henze K."/>
            <person name="Gupta A."/>
            <person name="Wang C.C."/>
            <person name="Dunne R.L."/>
            <person name="Upcroft J.A."/>
            <person name="Upcroft P."/>
            <person name="White O."/>
            <person name="Salzberg S.L."/>
            <person name="Tang P."/>
            <person name="Chiu C.-H."/>
            <person name="Lee Y.-S."/>
            <person name="Embley T.M."/>
            <person name="Coombs G.H."/>
            <person name="Mottram J.C."/>
            <person name="Tachezy J."/>
            <person name="Fraser-Liggett C.M."/>
            <person name="Johnson P.J."/>
        </authorList>
    </citation>
    <scope>NUCLEOTIDE SEQUENCE [LARGE SCALE GENOMIC DNA]</scope>
    <source>
        <strain evidence="2">G3</strain>
    </source>
</reference>
<dbReference type="SMR" id="A2FDP1"/>
<dbReference type="VEuPathDB" id="TrichDB:TVAG_011340"/>
<dbReference type="KEGG" id="tva:4754762"/>
<sequence length="120" mass="13758">MGIKIWENSPLMLNITIIISLIVIIVTSVIYILDWMRKRRQRIEDKLESNIISSKNKDFDPKDDTDPNRAIAILKIPVNDAHSVIAGNVELLSKLPHITPEVYMTFSNAEKIDLFQVNEN</sequence>
<keyword evidence="1" id="KW-0812">Transmembrane</keyword>
<reference evidence="2" key="1">
    <citation type="submission" date="2006-10" db="EMBL/GenBank/DDBJ databases">
        <authorList>
            <person name="Amadeo P."/>
            <person name="Zhao Q."/>
            <person name="Wortman J."/>
            <person name="Fraser-Liggett C."/>
            <person name="Carlton J."/>
        </authorList>
    </citation>
    <scope>NUCLEOTIDE SEQUENCE</scope>
    <source>
        <strain evidence="2">G3</strain>
    </source>
</reference>
<keyword evidence="3" id="KW-1185">Reference proteome</keyword>
<protein>
    <submittedName>
        <fullName evidence="2">Uncharacterized protein</fullName>
    </submittedName>
</protein>
<evidence type="ECO:0000313" key="3">
    <source>
        <dbReference type="Proteomes" id="UP000001542"/>
    </source>
</evidence>